<evidence type="ECO:0000256" key="1">
    <source>
        <dbReference type="SAM" id="MobiDB-lite"/>
    </source>
</evidence>
<evidence type="ECO:0000313" key="3">
    <source>
        <dbReference type="EMBL" id="KGH25692.1"/>
    </source>
</evidence>
<keyword evidence="2" id="KW-0732">Signal</keyword>
<reference evidence="3 4" key="1">
    <citation type="submission" date="2013-09" db="EMBL/GenBank/DDBJ databases">
        <title>High correlation between genotypes and phenotypes of environmental bacteria Comamonas testosteroni strains.</title>
        <authorList>
            <person name="Liu L."/>
            <person name="Zhu W."/>
            <person name="Xia X."/>
            <person name="Xu B."/>
            <person name="Luo M."/>
            <person name="Wang G."/>
        </authorList>
    </citation>
    <scope>NUCLEOTIDE SEQUENCE [LARGE SCALE GENOMIC DNA]</scope>
    <source>
        <strain evidence="3 4">JL40</strain>
    </source>
</reference>
<feature type="chain" id="PRO_5001926722" evidence="2">
    <location>
        <begin position="23"/>
        <end position="973"/>
    </location>
</feature>
<accession>A0A096HA49</accession>
<sequence>MQKNKIQTAMLPIALACLALLASCGGGEGDTPPPTYASRYPTLAAHASMDEEDFERYLLNAGRGTDITQETIKSLSVGASIDSAASTYNLRPIFDLGRLKEDNRLSVDTTRSQQKTELKITSNKTASSTSSQTTIDGSASGSYAGFKAAAAYHQANAWKNTQSDGSISVQMVSANTNNIAAILSSGFSDADNLTPYLIGTKLTDAQLSSDISVAEGPPTSACGGKTYIAGVAVNRYKLADTEPYANMQLLTRMESVFTDLRAQHELCADAAIKAQTIGYMTELRRKIVSAIADFYAFNGDSFVSQTTSMNQGIGKGQLSFSNADGNTESQYGASLSAEYQTGAFGGGASGSFQYYKQNGWATAVQNVQVSAESWPAGVADTSAWVSSLNTMLKDQSASLVPPLGSLPKDPGVKPPTPVGPKKEKQEGPPDSAFASYADWKQYQADKKSAKDADVLERVHQRVENEPLVANDKRTLQSSPGNSEYLQFIAELDDLKLRARQPQKPPQAGASTDGNLVRFDKMYVNGFETLPYDAVIPQLRPKLDIPGVSKAIGSFPQLMEMMLTVEKLGKLDSYLRFLANLSVSNVTPEMSARYHQFFLKSSARAYDLVTLSLGQGTDITPEVLAGYKKAMLGTNASRAESELYKNLQDLDYYDYVVGTLLDPAKGKAWSTAPGGYMPLRWTPDGGTELVTWTGLPVGKDDGVTGVNFSNPNINPLSLYQSAKAIQTPWYPVYIFNQGNTPTLVFVQHFGAYQAIYGARWVVQPYGDDKFVKPSLKSQWPEYQVMGNEGLPLPVDAKKPMREVVAARENSFLEHVMAWDYSVNFPQSGNDPARLSKFNALVVVPKHLNLDRNPDINTWNEKVMRGNSHSVALRFLDNDTLTRLKIENDGIYRSFRPSSTPSAQRLVRRVRDGSVVNVTEEIRGGEAYVMLLPLNAATAGDNLKQAFNYAPERTPMDIVNQNSLGIINKLAVLLQ</sequence>
<dbReference type="RefSeq" id="WP_034375258.1">
    <property type="nucleotide sequence ID" value="NZ_AWOR01000079.1"/>
</dbReference>
<evidence type="ECO:0000256" key="2">
    <source>
        <dbReference type="SAM" id="SignalP"/>
    </source>
</evidence>
<dbReference type="AlphaFoldDB" id="A0A096HA49"/>
<dbReference type="EMBL" id="AWOR01000079">
    <property type="protein sequence ID" value="KGH25692.1"/>
    <property type="molecule type" value="Genomic_DNA"/>
</dbReference>
<comment type="caution">
    <text evidence="3">The sequence shown here is derived from an EMBL/GenBank/DDBJ whole genome shotgun (WGS) entry which is preliminary data.</text>
</comment>
<proteinExistence type="predicted"/>
<gene>
    <name evidence="3" type="ORF">P353_24875</name>
</gene>
<name>A0A096HA49_COMTE</name>
<dbReference type="Proteomes" id="UP000029553">
    <property type="component" value="Unassembled WGS sequence"/>
</dbReference>
<evidence type="ECO:0000313" key="4">
    <source>
        <dbReference type="Proteomes" id="UP000029553"/>
    </source>
</evidence>
<organism evidence="3 4">
    <name type="scientific">Comamonas testosteroni</name>
    <name type="common">Pseudomonas testosteroni</name>
    <dbReference type="NCBI Taxonomy" id="285"/>
    <lineage>
        <taxon>Bacteria</taxon>
        <taxon>Pseudomonadati</taxon>
        <taxon>Pseudomonadota</taxon>
        <taxon>Betaproteobacteria</taxon>
        <taxon>Burkholderiales</taxon>
        <taxon>Comamonadaceae</taxon>
        <taxon>Comamonas</taxon>
    </lineage>
</organism>
<dbReference type="PROSITE" id="PS51257">
    <property type="entry name" value="PROKAR_LIPOPROTEIN"/>
    <property type="match status" value="1"/>
</dbReference>
<feature type="region of interest" description="Disordered" evidence="1">
    <location>
        <begin position="107"/>
        <end position="136"/>
    </location>
</feature>
<protein>
    <submittedName>
        <fullName evidence="3">Uncharacterized protein</fullName>
    </submittedName>
</protein>
<feature type="signal peptide" evidence="2">
    <location>
        <begin position="1"/>
        <end position="22"/>
    </location>
</feature>
<feature type="region of interest" description="Disordered" evidence="1">
    <location>
        <begin position="399"/>
        <end position="432"/>
    </location>
</feature>